<feature type="non-terminal residue" evidence="2">
    <location>
        <position position="1"/>
    </location>
</feature>
<dbReference type="InterPro" id="IPR010730">
    <property type="entry name" value="HET"/>
</dbReference>
<evidence type="ECO:0000313" key="3">
    <source>
        <dbReference type="Proteomes" id="UP000701801"/>
    </source>
</evidence>
<evidence type="ECO:0000313" key="2">
    <source>
        <dbReference type="EMBL" id="CAG8977481.1"/>
    </source>
</evidence>
<keyword evidence="3" id="KW-1185">Reference proteome</keyword>
<organism evidence="2 3">
    <name type="scientific">Hymenoscyphus albidus</name>
    <dbReference type="NCBI Taxonomy" id="595503"/>
    <lineage>
        <taxon>Eukaryota</taxon>
        <taxon>Fungi</taxon>
        <taxon>Dikarya</taxon>
        <taxon>Ascomycota</taxon>
        <taxon>Pezizomycotina</taxon>
        <taxon>Leotiomycetes</taxon>
        <taxon>Helotiales</taxon>
        <taxon>Helotiaceae</taxon>
        <taxon>Hymenoscyphus</taxon>
    </lineage>
</organism>
<name>A0A9N9LTX9_9HELO</name>
<dbReference type="Pfam" id="PF26639">
    <property type="entry name" value="Het-6_barrel"/>
    <property type="match status" value="1"/>
</dbReference>
<comment type="caution">
    <text evidence="2">The sequence shown here is derived from an EMBL/GenBank/DDBJ whole genome shotgun (WGS) entry which is preliminary data.</text>
</comment>
<protein>
    <recommendedName>
        <fullName evidence="1">Heterokaryon incompatibility domain-containing protein</fullName>
    </recommendedName>
</protein>
<dbReference type="Proteomes" id="UP000701801">
    <property type="component" value="Unassembled WGS sequence"/>
</dbReference>
<reference evidence="2" key="1">
    <citation type="submission" date="2021-07" db="EMBL/GenBank/DDBJ databases">
        <authorList>
            <person name="Durling M."/>
        </authorList>
    </citation>
    <scope>NUCLEOTIDE SEQUENCE</scope>
</reference>
<dbReference type="EMBL" id="CAJVRM010000220">
    <property type="protein sequence ID" value="CAG8977481.1"/>
    <property type="molecule type" value="Genomic_DNA"/>
</dbReference>
<dbReference type="OrthoDB" id="3515840at2759"/>
<dbReference type="PANTHER" id="PTHR24148:SF64">
    <property type="entry name" value="HETEROKARYON INCOMPATIBILITY DOMAIN-CONTAINING PROTEIN"/>
    <property type="match status" value="1"/>
</dbReference>
<dbReference type="InterPro" id="IPR052895">
    <property type="entry name" value="HetReg/Transcr_Mod"/>
</dbReference>
<feature type="domain" description="Heterokaryon incompatibility" evidence="1">
    <location>
        <begin position="60"/>
        <end position="204"/>
    </location>
</feature>
<dbReference type="PANTHER" id="PTHR24148">
    <property type="entry name" value="ANKYRIN REPEAT DOMAIN-CONTAINING PROTEIN 39 HOMOLOG-RELATED"/>
    <property type="match status" value="1"/>
</dbReference>
<accession>A0A9N9LTX9</accession>
<dbReference type="Pfam" id="PF06985">
    <property type="entry name" value="HET"/>
    <property type="match status" value="1"/>
</dbReference>
<proteinExistence type="predicted"/>
<sequence>IMSEDFPAIDDETELSAKFPYRLLNPSRQEIRLLELRPGEESSPIQASLIKLRLSEDLIYEALSYAWGEDPSMTVPISLISNRHTQPFTIQVTTSLAIALKQLRYTDSVRIIWADAICINQSDISERNQQVRIMDGIYRSATRVCVSLGGEAHSSNEAMSLIALPIEDIISSKLISNPSWGLAWRALTFLVQRRWFQRCWVVQEVAIAKEITLYCGSASAPWDHLLLQIRPLYLDVSSLPSSNGRPTHHTSHLIQCEAPTKWEMSDDDFKCKTTSGALKIWQLNGAKLSFGKLGIAKGEKSMFWCIDYEKETIEVFIDAVENIVEATGSLDILCYSRWTENNDHDERHDGNIVLDRSLYSASGSHKANFHFDRSNRQISVAGMVVDKVTKALDPLVQSSSPYMPQDYAIHIPKSWREAATYSANTIDNKVHHDKRFDTFWRTLVADRNNYISAPELHVSSFSDFEEIFSLDNGRYIKQAYSPAPQEWALEAEAWIEPDITFFVDSHSAFLRKLSYCVPNRRFIITEKSMGLAPEASHVGDFVCVSLDCSVPVILRPVKGSSGLYNLVGEAYIHGMMDGQAIEKLENGEFKMQRFLIT</sequence>
<dbReference type="AlphaFoldDB" id="A0A9N9LTX9"/>
<gene>
    <name evidence="2" type="ORF">HYALB_00013036</name>
</gene>
<evidence type="ECO:0000259" key="1">
    <source>
        <dbReference type="Pfam" id="PF06985"/>
    </source>
</evidence>